<organism evidence="2 3">
    <name type="scientific">Pristionchus fissidentatus</name>
    <dbReference type="NCBI Taxonomy" id="1538716"/>
    <lineage>
        <taxon>Eukaryota</taxon>
        <taxon>Metazoa</taxon>
        <taxon>Ecdysozoa</taxon>
        <taxon>Nematoda</taxon>
        <taxon>Chromadorea</taxon>
        <taxon>Rhabditida</taxon>
        <taxon>Rhabditina</taxon>
        <taxon>Diplogasteromorpha</taxon>
        <taxon>Diplogasteroidea</taxon>
        <taxon>Neodiplogasteridae</taxon>
        <taxon>Pristionchus</taxon>
    </lineage>
</organism>
<evidence type="ECO:0000313" key="3">
    <source>
        <dbReference type="Proteomes" id="UP001432322"/>
    </source>
</evidence>
<name>A0AAV5W453_9BILA</name>
<dbReference type="PANTHER" id="PTHR37973:SF1">
    <property type="entry name" value="DICKKOPF_N DOMAIN-CONTAINING PROTEIN"/>
    <property type="match status" value="1"/>
</dbReference>
<evidence type="ECO:0000313" key="2">
    <source>
        <dbReference type="EMBL" id="GMT26343.1"/>
    </source>
</evidence>
<dbReference type="InterPro" id="IPR039260">
    <property type="entry name" value="Cpg-3"/>
</dbReference>
<feature type="chain" id="PRO_5044011596" evidence="1">
    <location>
        <begin position="34"/>
        <end position="144"/>
    </location>
</feature>
<dbReference type="AlphaFoldDB" id="A0AAV5W453"/>
<protein>
    <submittedName>
        <fullName evidence="2">Uncharacterized protein</fullName>
    </submittedName>
</protein>
<feature type="signal peptide" evidence="1">
    <location>
        <begin position="1"/>
        <end position="33"/>
    </location>
</feature>
<evidence type="ECO:0000256" key="1">
    <source>
        <dbReference type="SAM" id="SignalP"/>
    </source>
</evidence>
<accession>A0AAV5W453</accession>
<dbReference type="EMBL" id="BTSY01000005">
    <property type="protein sequence ID" value="GMT26343.1"/>
    <property type="molecule type" value="Genomic_DNA"/>
</dbReference>
<gene>
    <name evidence="2" type="ORF">PFISCL1PPCAC_17640</name>
</gene>
<keyword evidence="3" id="KW-1185">Reference proteome</keyword>
<keyword evidence="1" id="KW-0732">Signal</keyword>
<dbReference type="Proteomes" id="UP001432322">
    <property type="component" value="Unassembled WGS sequence"/>
</dbReference>
<proteinExistence type="predicted"/>
<reference evidence="2" key="1">
    <citation type="submission" date="2023-10" db="EMBL/GenBank/DDBJ databases">
        <title>Genome assembly of Pristionchus species.</title>
        <authorList>
            <person name="Yoshida K."/>
            <person name="Sommer R.J."/>
        </authorList>
    </citation>
    <scope>NUCLEOTIDE SEQUENCE</scope>
    <source>
        <strain evidence="2">RS5133</strain>
    </source>
</reference>
<feature type="non-terminal residue" evidence="2">
    <location>
        <position position="1"/>
    </location>
</feature>
<dbReference type="PANTHER" id="PTHR37973">
    <property type="entry name" value="CHONDROITIN PROTEOGLYCAN 3"/>
    <property type="match status" value="1"/>
</dbReference>
<comment type="caution">
    <text evidence="2">The sequence shown here is derived from an EMBL/GenBank/DDBJ whole genome shotgun (WGS) entry which is preliminary data.</text>
</comment>
<sequence length="144" mass="15251">SLALSSRLLLTMFTIRASLVVLMVSSFFHDALADEDDEKECVTWRFCTTHSECGSGGTCSGAFAGKCNCNPCVNLWMCLEDGECGGLEGACDKKAGVCRCAKALAEHGYPLLKAATDFCNVKKCKPDSKSCLGLPCGTGRCICA</sequence>